<proteinExistence type="predicted"/>
<reference evidence="2" key="1">
    <citation type="submission" date="2020-08" db="EMBL/GenBank/DDBJ databases">
        <title>Genome public.</title>
        <authorList>
            <person name="Liu C."/>
            <person name="Sun Q."/>
        </authorList>
    </citation>
    <scope>NUCLEOTIDE SEQUENCE</scope>
    <source>
        <strain evidence="2">NSJ-50</strain>
    </source>
</reference>
<evidence type="ECO:0000256" key="1">
    <source>
        <dbReference type="SAM" id="SignalP"/>
    </source>
</evidence>
<dbReference type="RefSeq" id="WP_262432000.1">
    <property type="nucleotide sequence ID" value="NZ_JACRTE010000006.1"/>
</dbReference>
<keyword evidence="3" id="KW-1185">Reference proteome</keyword>
<dbReference type="AlphaFoldDB" id="A0A926IMX8"/>
<keyword evidence="1" id="KW-0732">Signal</keyword>
<gene>
    <name evidence="2" type="ORF">H8706_06575</name>
</gene>
<evidence type="ECO:0000313" key="3">
    <source>
        <dbReference type="Proteomes" id="UP000647416"/>
    </source>
</evidence>
<protein>
    <submittedName>
        <fullName evidence="2">Uncharacterized protein</fullName>
    </submittedName>
</protein>
<evidence type="ECO:0000313" key="2">
    <source>
        <dbReference type="EMBL" id="MBC8596532.1"/>
    </source>
</evidence>
<organism evidence="2 3">
    <name type="scientific">Qingrenia yutianensis</name>
    <dbReference type="NCBI Taxonomy" id="2763676"/>
    <lineage>
        <taxon>Bacteria</taxon>
        <taxon>Bacillati</taxon>
        <taxon>Bacillota</taxon>
        <taxon>Clostridia</taxon>
        <taxon>Eubacteriales</taxon>
        <taxon>Oscillospiraceae</taxon>
        <taxon>Qingrenia</taxon>
    </lineage>
</organism>
<feature type="signal peptide" evidence="1">
    <location>
        <begin position="1"/>
        <end position="25"/>
    </location>
</feature>
<name>A0A926IMX8_9FIRM</name>
<comment type="caution">
    <text evidence="2">The sequence shown here is derived from an EMBL/GenBank/DDBJ whole genome shotgun (WGS) entry which is preliminary data.</text>
</comment>
<feature type="chain" id="PRO_5037067887" evidence="1">
    <location>
        <begin position="26"/>
        <end position="966"/>
    </location>
</feature>
<accession>A0A926IMX8</accession>
<dbReference type="EMBL" id="JACRTE010000006">
    <property type="protein sequence ID" value="MBC8596532.1"/>
    <property type="molecule type" value="Genomic_DNA"/>
</dbReference>
<dbReference type="Proteomes" id="UP000647416">
    <property type="component" value="Unassembled WGS sequence"/>
</dbReference>
<sequence>MKKLLLKVLSVSLVIMQIVSFTSFAAIQSESDSSGNYFWYENFASQGLTASSKATVTHNSDGSDTVTTSASGQYGYVSLGTVDFTKGPILLSYRIKASAAAKAWGALHIGSPDVDMVVMPKLWDGNKIMGLEKNNASADLAQNTVVGNENGLKETASTSTYKLNTWHIIQVLLDYDSENQILTVNQFADSKPLLKADGTQFSYKLKRASGMGDAMSSSMTFRFYVGSGKTATIDDLMIRQEGNISLDNGAYISNKTATLNIVDDANYDKTFTYQKSVNTTTADDYALTRYTADDKLLLNGKPVTTKNTENYPGSIVLRNWLEQSATTDFFIFKLTNPDAVKSFSGKTVENPYGLLHSGTTTPVRETHLYDAVGAYVTLDNGKLPSATKKLEFTLSYKDAETIGADGVKIEGDGISIASQKLDNVYTIDLGENNLATGTEYTITVGDVVKTYITTGEKPAREFAMAECADLDTAKFTNGDAANVTLTKQSDGLLYASNRTTGLGNVSYKFNDTFDFTKGAMLVSVDITYNQDMTWIGDVGQLFLPNMYLGSKNIGYITGIQHYGVYGRSADGGRVKVTDAKGKANTVKKGDKVTLRGLFEYKSDEGKIYYTQFADDRRLYKTDGSVIPAYSVDVTEDVLGQNPVLKFQGRLFKDGGLIINNITVTTVNGITADDVLPLTSGTATAEIKSSVNFAQDAPVSAAAPQYTNSAAKSDFTVTKYTSSDKLHLNGTAVTDFTYASENGKFTIGNLASDGEYVIELNDKTKISDIAENAIDTSLFKTGGEGLIKTTVLSGENKEMKIGADGKIPTNAKKIKFEFTKDYVTSGVSLGGKSASEENGAYTFDFSSDALESNKTYTLTVNGADYGTFTTGDGVFAVNQPSITADGFGSVYIQNTTSADKTVYIIHAGYKADGLLTGVVYEEITAGKGTSKTYTMVKKPELTNAQTQKVFVWEDFTTLYPLAEEFSK</sequence>